<reference evidence="1 2" key="1">
    <citation type="journal article" date="2021" name="Microb. Ecol.">
        <title>Candidatus Mesenet longicola: Novel Endosymbionts of Brontispa longissima that Induce Cytoplasmic Incompatibility.</title>
        <authorList>
            <person name="Takano S."/>
            <person name="Gotoh Y."/>
            <person name="Hayashi T."/>
        </authorList>
    </citation>
    <scope>NUCLEOTIDE SEQUENCE [LARGE SCALE GENOMIC DNA]</scope>
    <source>
        <strain evidence="1">L5</strain>
    </source>
</reference>
<dbReference type="Proteomes" id="UP000637906">
    <property type="component" value="Unassembled WGS sequence"/>
</dbReference>
<comment type="caution">
    <text evidence="1">The sequence shown here is derived from an EMBL/GenBank/DDBJ whole genome shotgun (WGS) entry which is preliminary data.</text>
</comment>
<organism evidence="1 2">
    <name type="scientific">Candidatus Mesenet longicola</name>
    <dbReference type="NCBI Taxonomy" id="1892558"/>
    <lineage>
        <taxon>Bacteria</taxon>
        <taxon>Pseudomonadati</taxon>
        <taxon>Pseudomonadota</taxon>
        <taxon>Alphaproteobacteria</taxon>
        <taxon>Rickettsiales</taxon>
        <taxon>Anaplasmataceae</taxon>
        <taxon>Candidatus Mesenet</taxon>
    </lineage>
</organism>
<evidence type="ECO:0000313" key="1">
    <source>
        <dbReference type="EMBL" id="GHM59191.1"/>
    </source>
</evidence>
<sequence length="49" mass="5904">MINSAAIKIIDEISFIYIKKREELHDLMQVKKTKQTVKQLKLKREILNY</sequence>
<name>A0A8J3HX40_9RICK</name>
<gene>
    <name evidence="1" type="ORF">sL5_01840</name>
</gene>
<evidence type="ECO:0000313" key="2">
    <source>
        <dbReference type="Proteomes" id="UP000637906"/>
    </source>
</evidence>
<dbReference type="AlphaFoldDB" id="A0A8J3HX40"/>
<accession>A0A8J3HX40</accession>
<dbReference type="EMBL" id="BNGU01000004">
    <property type="protein sequence ID" value="GHM59191.1"/>
    <property type="molecule type" value="Genomic_DNA"/>
</dbReference>
<keyword evidence="2" id="KW-1185">Reference proteome</keyword>
<proteinExistence type="predicted"/>
<protein>
    <submittedName>
        <fullName evidence="1">Uncharacterized protein</fullName>
    </submittedName>
</protein>